<proteinExistence type="predicted"/>
<keyword evidence="1" id="KW-0648">Protein biosynthesis</keyword>
<dbReference type="AlphaFoldDB" id="A0A397XY28"/>
<dbReference type="GO" id="GO:0003723">
    <property type="term" value="F:RNA binding"/>
    <property type="evidence" value="ECO:0007669"/>
    <property type="project" value="InterPro"/>
</dbReference>
<dbReference type="InterPro" id="IPR012340">
    <property type="entry name" value="NA-bd_OB-fold"/>
</dbReference>
<organism evidence="2 3">
    <name type="scientific">Brassica campestris</name>
    <name type="common">Field mustard</name>
    <dbReference type="NCBI Taxonomy" id="3711"/>
    <lineage>
        <taxon>Eukaryota</taxon>
        <taxon>Viridiplantae</taxon>
        <taxon>Streptophyta</taxon>
        <taxon>Embryophyta</taxon>
        <taxon>Tracheophyta</taxon>
        <taxon>Spermatophyta</taxon>
        <taxon>Magnoliopsida</taxon>
        <taxon>eudicotyledons</taxon>
        <taxon>Gunneridae</taxon>
        <taxon>Pentapetalae</taxon>
        <taxon>rosids</taxon>
        <taxon>malvids</taxon>
        <taxon>Brassicales</taxon>
        <taxon>Brassicaceae</taxon>
        <taxon>Brassiceae</taxon>
        <taxon>Brassica</taxon>
    </lineage>
</organism>
<dbReference type="PANTHER" id="PTHR10602:SF0">
    <property type="entry name" value="EUKARYOTIC TRANSLATION INITIATION FACTOR 2 SUBUNIT 1"/>
    <property type="match status" value="1"/>
</dbReference>
<dbReference type="GO" id="GO:0003743">
    <property type="term" value="F:translation initiation factor activity"/>
    <property type="evidence" value="ECO:0007669"/>
    <property type="project" value="InterPro"/>
</dbReference>
<evidence type="ECO:0000256" key="1">
    <source>
        <dbReference type="ARBA" id="ARBA00022917"/>
    </source>
</evidence>
<sequence>MATPVKLTCRFYEARYPVVGSIVMAKVERIQDGAAFASLLEYNKIEAVIFFSNEDEVTVGRTSLFRVSKVTTDNLVIVLDRSPPSMQEIWSCERRFLKARHVHNVLFSVSEEQRINLKACFLIQLIEICWAIALVRQLEAYLKLNHCLPVDSYLSVQDLVNKAVDRKLLGADGSILSLTRLSKIIQEGLVENEVCPLTNRLDGGSERYSGSVHKVDKMKVIEEEYHIPDEFVAPEVLKQLKSAPVTCSVLLFPSYEKNLNRDIIYEPTTDEINAYKEDKHKGRNLDVHVMLCTGSGVDRRGKEYFEFQNSTGDVNAVDFGYVKFAQNPNTIIEYVVLKVVLKRNWMTA</sequence>
<protein>
    <recommendedName>
        <fullName evidence="4">S1 motif domain-containing protein</fullName>
    </recommendedName>
</protein>
<dbReference type="InterPro" id="IPR011488">
    <property type="entry name" value="TIF_2_asu"/>
</dbReference>
<reference evidence="2 3" key="1">
    <citation type="submission" date="2018-06" db="EMBL/GenBank/DDBJ databases">
        <title>WGS assembly of Brassica rapa FPsc.</title>
        <authorList>
            <person name="Bowman J."/>
            <person name="Kohchi T."/>
            <person name="Yamato K."/>
            <person name="Jenkins J."/>
            <person name="Shu S."/>
            <person name="Ishizaki K."/>
            <person name="Yamaoka S."/>
            <person name="Nishihama R."/>
            <person name="Nakamura Y."/>
            <person name="Berger F."/>
            <person name="Adam C."/>
            <person name="Aki S."/>
            <person name="Althoff F."/>
            <person name="Araki T."/>
            <person name="Arteaga-Vazquez M."/>
            <person name="Balasubrmanian S."/>
            <person name="Bauer D."/>
            <person name="Boehm C."/>
            <person name="Briginshaw L."/>
            <person name="Caballero-Perez J."/>
            <person name="Catarino B."/>
            <person name="Chen F."/>
            <person name="Chiyoda S."/>
            <person name="Chovatia M."/>
            <person name="Davies K."/>
            <person name="Delmans M."/>
            <person name="Demura T."/>
            <person name="Dierschke T."/>
            <person name="Dolan L."/>
            <person name="Dorantes-Acosta A."/>
            <person name="Eklund D."/>
            <person name="Florent S."/>
            <person name="Flores-Sandoval E."/>
            <person name="Fujiyama A."/>
            <person name="Fukuzawa H."/>
            <person name="Galik B."/>
            <person name="Grimanelli D."/>
            <person name="Grimwood J."/>
            <person name="Grossniklaus U."/>
            <person name="Hamada T."/>
            <person name="Haseloff J."/>
            <person name="Hetherington A."/>
            <person name="Higo A."/>
            <person name="Hirakawa Y."/>
            <person name="Hundley H."/>
            <person name="Ikeda Y."/>
            <person name="Inoue K."/>
            <person name="Inoue S."/>
            <person name="Ishida S."/>
            <person name="Jia Q."/>
            <person name="Kakita M."/>
            <person name="Kanazawa T."/>
            <person name="Kawai Y."/>
            <person name="Kawashima T."/>
            <person name="Kennedy M."/>
            <person name="Kinose K."/>
            <person name="Kinoshita T."/>
            <person name="Kohara Y."/>
            <person name="Koide E."/>
            <person name="Komatsu K."/>
            <person name="Kopischke S."/>
            <person name="Kubo M."/>
            <person name="Kyozuka J."/>
            <person name="Lagercrantz U."/>
            <person name="Lin S."/>
            <person name="Lindquist E."/>
            <person name="Lipzen A."/>
            <person name="Lu C."/>
            <person name="Luna E."/>
            <person name="Martienssen R."/>
            <person name="Minamino N."/>
            <person name="Mizutani M."/>
            <person name="Mizutani M."/>
            <person name="Mochizuki N."/>
            <person name="Monte I."/>
            <person name="Mosher R."/>
            <person name="Nagasaki H."/>
            <person name="Nakagami H."/>
            <person name="Naramoto S."/>
            <person name="Nishitani K."/>
            <person name="Ohtani M."/>
            <person name="Okamoto T."/>
            <person name="Okumura M."/>
            <person name="Phillips J."/>
            <person name="Pollak B."/>
            <person name="Reinders A."/>
            <person name="Roevekamp M."/>
            <person name="Sano R."/>
            <person name="Sawa S."/>
            <person name="Schmid M."/>
            <person name="Shirakawa M."/>
            <person name="Solano R."/>
            <person name="Spunde A."/>
            <person name="Suetsugu N."/>
            <person name="Sugano S."/>
            <person name="Sugiyama A."/>
            <person name="Sun R."/>
            <person name="Suzuki Y."/>
            <person name="Takenaka M."/>
            <person name="Takezawa D."/>
            <person name="Tomogane H."/>
            <person name="Tsuzuki M."/>
            <person name="Ueda T."/>
            <person name="Umeda M."/>
            <person name="Ward J."/>
            <person name="Watanabe Y."/>
            <person name="Yazaki K."/>
            <person name="Yokoyama R."/>
            <person name="Yoshitake Y."/>
            <person name="Yotsui I."/>
            <person name="Zachgo S."/>
            <person name="Schmutz J."/>
        </authorList>
    </citation>
    <scope>NUCLEOTIDE SEQUENCE [LARGE SCALE GENOMIC DNA]</scope>
    <source>
        <strain evidence="3">cv. B-3</strain>
    </source>
</reference>
<dbReference type="InterPro" id="IPR038765">
    <property type="entry name" value="Papain-like_cys_pep_sf"/>
</dbReference>
<dbReference type="SUPFAM" id="SSF54001">
    <property type="entry name" value="Cysteine proteinases"/>
    <property type="match status" value="1"/>
</dbReference>
<evidence type="ECO:0000313" key="3">
    <source>
        <dbReference type="Proteomes" id="UP000264353"/>
    </source>
</evidence>
<dbReference type="SUPFAM" id="SSF50249">
    <property type="entry name" value="Nucleic acid-binding proteins"/>
    <property type="match status" value="1"/>
</dbReference>
<dbReference type="Gene3D" id="2.40.50.140">
    <property type="entry name" value="Nucleic acid-binding proteins"/>
    <property type="match status" value="1"/>
</dbReference>
<name>A0A397XY28_BRACM</name>
<dbReference type="Gene3D" id="3.90.70.10">
    <property type="entry name" value="Cysteine proteinases"/>
    <property type="match status" value="1"/>
</dbReference>
<dbReference type="Proteomes" id="UP000264353">
    <property type="component" value="Chromosome A10"/>
</dbReference>
<dbReference type="PANTHER" id="PTHR10602">
    <property type="entry name" value="EUKARYOTIC TRANSLATION INITIATION FACTOR 2 SUBUNIT 1"/>
    <property type="match status" value="1"/>
</dbReference>
<evidence type="ECO:0008006" key="4">
    <source>
        <dbReference type="Google" id="ProtNLM"/>
    </source>
</evidence>
<evidence type="ECO:0000313" key="2">
    <source>
        <dbReference type="EMBL" id="RID42693.1"/>
    </source>
</evidence>
<dbReference type="EMBL" id="CM010637">
    <property type="protein sequence ID" value="RID42693.1"/>
    <property type="molecule type" value="Genomic_DNA"/>
</dbReference>
<gene>
    <name evidence="2" type="ORF">BRARA_J02561</name>
</gene>
<accession>A0A397XY28</accession>